<evidence type="ECO:0000313" key="3">
    <source>
        <dbReference type="Proteomes" id="UP000516424"/>
    </source>
</evidence>
<gene>
    <name evidence="2" type="ORF">EMQ_3041</name>
</gene>
<proteinExistence type="predicted"/>
<sequence>MLGDRQSGSAELAQGGRGYKSDKKSEYRQNDQNFQKGEAGIIPVGMVFNV</sequence>
<evidence type="ECO:0000256" key="1">
    <source>
        <dbReference type="SAM" id="MobiDB-lite"/>
    </source>
</evidence>
<name>A0AB33IK95_ACEAC</name>
<dbReference type="EMBL" id="AP023410">
    <property type="protein sequence ID" value="BCK77435.1"/>
    <property type="molecule type" value="Genomic_DNA"/>
</dbReference>
<evidence type="ECO:0000313" key="2">
    <source>
        <dbReference type="EMBL" id="BCK77435.1"/>
    </source>
</evidence>
<accession>A0AB33IK95</accession>
<keyword evidence="3" id="KW-1185">Reference proteome</keyword>
<feature type="region of interest" description="Disordered" evidence="1">
    <location>
        <begin position="1"/>
        <end position="35"/>
    </location>
</feature>
<feature type="compositionally biased region" description="Basic and acidic residues" evidence="1">
    <location>
        <begin position="19"/>
        <end position="29"/>
    </location>
</feature>
<organism evidence="2 3">
    <name type="scientific">Acetobacter aceti NBRC 14818</name>
    <dbReference type="NCBI Taxonomy" id="887700"/>
    <lineage>
        <taxon>Bacteria</taxon>
        <taxon>Pseudomonadati</taxon>
        <taxon>Pseudomonadota</taxon>
        <taxon>Alphaproteobacteria</taxon>
        <taxon>Acetobacterales</taxon>
        <taxon>Acetobacteraceae</taxon>
        <taxon>Acetobacter</taxon>
        <taxon>Acetobacter subgen. Acetobacter</taxon>
    </lineage>
</organism>
<dbReference type="Proteomes" id="UP000516424">
    <property type="component" value="Chromosome"/>
</dbReference>
<reference evidence="2 3" key="1">
    <citation type="journal article" date="2011" name="Microbiology">
        <title>Transcriptome response to different carbon sources in Acetobacter aceti.</title>
        <authorList>
            <person name="Sakurai K."/>
            <person name="Arai H."/>
            <person name="Ishii M."/>
            <person name="Igarashi Y."/>
        </authorList>
    </citation>
    <scope>NUCLEOTIDE SEQUENCE [LARGE SCALE GENOMIC DNA]</scope>
    <source>
        <strain evidence="2 3">NBRC 14818</strain>
    </source>
</reference>
<protein>
    <submittedName>
        <fullName evidence="2">Uncharacterized protein</fullName>
    </submittedName>
</protein>
<dbReference type="AlphaFoldDB" id="A0AB33IK95"/>